<evidence type="ECO:0000313" key="2">
    <source>
        <dbReference type="EMBL" id="EFX85799.1"/>
    </source>
</evidence>
<reference evidence="2 3" key="1">
    <citation type="journal article" date="2011" name="Science">
        <title>The ecoresponsive genome of Daphnia pulex.</title>
        <authorList>
            <person name="Colbourne J.K."/>
            <person name="Pfrender M.E."/>
            <person name="Gilbert D."/>
            <person name="Thomas W.K."/>
            <person name="Tucker A."/>
            <person name="Oakley T.H."/>
            <person name="Tokishita S."/>
            <person name="Aerts A."/>
            <person name="Arnold G.J."/>
            <person name="Basu M.K."/>
            <person name="Bauer D.J."/>
            <person name="Caceres C.E."/>
            <person name="Carmel L."/>
            <person name="Casola C."/>
            <person name="Choi J.H."/>
            <person name="Detter J.C."/>
            <person name="Dong Q."/>
            <person name="Dusheyko S."/>
            <person name="Eads B.D."/>
            <person name="Frohlich T."/>
            <person name="Geiler-Samerotte K.A."/>
            <person name="Gerlach D."/>
            <person name="Hatcher P."/>
            <person name="Jogdeo S."/>
            <person name="Krijgsveld J."/>
            <person name="Kriventseva E.V."/>
            <person name="Kultz D."/>
            <person name="Laforsch C."/>
            <person name="Lindquist E."/>
            <person name="Lopez J."/>
            <person name="Manak J.R."/>
            <person name="Muller J."/>
            <person name="Pangilinan J."/>
            <person name="Patwardhan R.P."/>
            <person name="Pitluck S."/>
            <person name="Pritham E.J."/>
            <person name="Rechtsteiner A."/>
            <person name="Rho M."/>
            <person name="Rogozin I.B."/>
            <person name="Sakarya O."/>
            <person name="Salamov A."/>
            <person name="Schaack S."/>
            <person name="Shapiro H."/>
            <person name="Shiga Y."/>
            <person name="Skalitzky C."/>
            <person name="Smith Z."/>
            <person name="Souvorov A."/>
            <person name="Sung W."/>
            <person name="Tang Z."/>
            <person name="Tsuchiya D."/>
            <person name="Tu H."/>
            <person name="Vos H."/>
            <person name="Wang M."/>
            <person name="Wolf Y.I."/>
            <person name="Yamagata H."/>
            <person name="Yamada T."/>
            <person name="Ye Y."/>
            <person name="Shaw J.R."/>
            <person name="Andrews J."/>
            <person name="Crease T.J."/>
            <person name="Tang H."/>
            <person name="Lucas S.M."/>
            <person name="Robertson H.M."/>
            <person name="Bork P."/>
            <person name="Koonin E.V."/>
            <person name="Zdobnov E.M."/>
            <person name="Grigoriev I.V."/>
            <person name="Lynch M."/>
            <person name="Boore J.L."/>
        </authorList>
    </citation>
    <scope>NUCLEOTIDE SEQUENCE [LARGE SCALE GENOMIC DNA]</scope>
</reference>
<dbReference type="HOGENOM" id="CLU_1066588_0_0_1"/>
<dbReference type="STRING" id="6669.E9G3N5"/>
<protein>
    <submittedName>
        <fullName evidence="2">Uncharacterized protein</fullName>
    </submittedName>
</protein>
<feature type="compositionally biased region" description="Pro residues" evidence="1">
    <location>
        <begin position="98"/>
        <end position="161"/>
    </location>
</feature>
<dbReference type="PRINTS" id="PR01217">
    <property type="entry name" value="PRICHEXTENSN"/>
</dbReference>
<evidence type="ECO:0000313" key="3">
    <source>
        <dbReference type="Proteomes" id="UP000000305"/>
    </source>
</evidence>
<dbReference type="InParanoid" id="E9G3N5"/>
<feature type="region of interest" description="Disordered" evidence="1">
    <location>
        <begin position="74"/>
        <end position="173"/>
    </location>
</feature>
<keyword evidence="3" id="KW-1185">Reference proteome</keyword>
<proteinExistence type="predicted"/>
<accession>E9G3N5</accession>
<dbReference type="AlphaFoldDB" id="E9G3N5"/>
<feature type="region of interest" description="Disordered" evidence="1">
    <location>
        <begin position="27"/>
        <end position="53"/>
    </location>
</feature>
<dbReference type="Proteomes" id="UP000000305">
    <property type="component" value="Unassembled WGS sequence"/>
</dbReference>
<organism evidence="2 3">
    <name type="scientific">Daphnia pulex</name>
    <name type="common">Water flea</name>
    <dbReference type="NCBI Taxonomy" id="6669"/>
    <lineage>
        <taxon>Eukaryota</taxon>
        <taxon>Metazoa</taxon>
        <taxon>Ecdysozoa</taxon>
        <taxon>Arthropoda</taxon>
        <taxon>Crustacea</taxon>
        <taxon>Branchiopoda</taxon>
        <taxon>Diplostraca</taxon>
        <taxon>Cladocera</taxon>
        <taxon>Anomopoda</taxon>
        <taxon>Daphniidae</taxon>
        <taxon>Daphnia</taxon>
    </lineage>
</organism>
<evidence type="ECO:0000256" key="1">
    <source>
        <dbReference type="SAM" id="MobiDB-lite"/>
    </source>
</evidence>
<dbReference type="OMA" id="SHIICLD"/>
<gene>
    <name evidence="2" type="ORF">DAPPUDRAFT_98432</name>
</gene>
<feature type="compositionally biased region" description="Pro residues" evidence="1">
    <location>
        <begin position="40"/>
        <end position="53"/>
    </location>
</feature>
<name>E9G3N5_DAPPU</name>
<dbReference type="EMBL" id="GL732531">
    <property type="protein sequence ID" value="EFX85799.1"/>
    <property type="molecule type" value="Genomic_DNA"/>
</dbReference>
<dbReference type="OrthoDB" id="6378005at2759"/>
<sequence>MEVPVTGDAERPLYGLILNGPYPKPPYQHNGGPYHKPFLPYRPPVQPGRPHPAPYVKPAAPYYPTPSFYPAPPPPPPYQPVYNVPSSFKPDPYRPEPVRPAPEPYRPPTTPEPEPYRPPAIPAPEPYHPPAVPAPEPYRPPVRPAPEPYRPPVRPAPYRPPPTHRPHRPNVYPIPTSYDNKPWSPIPTSASYVLDPAVQLNELDGYPWTQELRENDDKEEEIADKIPELLFRDKLPPKSLAQLHASVNDINFSPNPELNLN</sequence>
<dbReference type="KEGG" id="dpx:DAPPUDRAFT_98432"/>